<dbReference type="Pfam" id="PF09936">
    <property type="entry name" value="Methyltrn_RNA_4"/>
    <property type="match status" value="1"/>
</dbReference>
<organism evidence="2 3">
    <name type="scientific">candidate division CSSED10-310 bacterium</name>
    <dbReference type="NCBI Taxonomy" id="2855610"/>
    <lineage>
        <taxon>Bacteria</taxon>
        <taxon>Bacteria division CSSED10-310</taxon>
    </lineage>
</organism>
<name>A0ABV6YZ65_UNCC1</name>
<dbReference type="InterPro" id="IPR029028">
    <property type="entry name" value="Alpha/beta_knot_MTases"/>
</dbReference>
<evidence type="ECO:0000313" key="3">
    <source>
        <dbReference type="Proteomes" id="UP001594351"/>
    </source>
</evidence>
<sequence length="189" mass="21233">MAILHYPVYNKNREIIATCVSSYDIHDISRTARCYGVKRFYVVNPMETQQDLARSISMHWLEGYGAHYNPTRKEALKTLKIVTDLAAAIADISAQAGTRPKLVVTSSRPHDVAISYEHLQQLMALQSETFLILFGTGWGLSSDIIKQADYYLEPIMDKSDYNHLSVRSASAVILDRLLGNRNNGGRENA</sequence>
<dbReference type="GO" id="GO:0032259">
    <property type="term" value="P:methylation"/>
    <property type="evidence" value="ECO:0007669"/>
    <property type="project" value="UniProtKB-KW"/>
</dbReference>
<dbReference type="InterPro" id="IPR029026">
    <property type="entry name" value="tRNA_m1G_MTases_N"/>
</dbReference>
<feature type="domain" description="tRNA (guanine-N(1)-)-methyltransferase C-terminal" evidence="1">
    <location>
        <begin position="2"/>
        <end position="179"/>
    </location>
</feature>
<reference evidence="2 3" key="1">
    <citation type="submission" date="2024-09" db="EMBL/GenBank/DDBJ databases">
        <title>Laminarin stimulates single cell rates of sulfate reduction while oxygen inhibits transcriptomic activity in coastal marine sediment.</title>
        <authorList>
            <person name="Lindsay M."/>
            <person name="Orcutt B."/>
            <person name="Emerson D."/>
            <person name="Stepanauskas R."/>
            <person name="D'Angelo T."/>
        </authorList>
    </citation>
    <scope>NUCLEOTIDE SEQUENCE [LARGE SCALE GENOMIC DNA]</scope>
    <source>
        <strain evidence="2">SAG AM-311-K15</strain>
    </source>
</reference>
<keyword evidence="3" id="KW-1185">Reference proteome</keyword>
<dbReference type="Proteomes" id="UP001594351">
    <property type="component" value="Unassembled WGS sequence"/>
</dbReference>
<gene>
    <name evidence="2" type="ORF">ACFL27_14940</name>
</gene>
<dbReference type="GO" id="GO:0008168">
    <property type="term" value="F:methyltransferase activity"/>
    <property type="evidence" value="ECO:0007669"/>
    <property type="project" value="UniProtKB-KW"/>
</dbReference>
<evidence type="ECO:0000313" key="2">
    <source>
        <dbReference type="EMBL" id="MFC1851490.1"/>
    </source>
</evidence>
<keyword evidence="2" id="KW-0808">Transferase</keyword>
<dbReference type="CDD" id="cd18085">
    <property type="entry name" value="TM1570-like"/>
    <property type="match status" value="1"/>
</dbReference>
<evidence type="ECO:0000259" key="1">
    <source>
        <dbReference type="Pfam" id="PF09936"/>
    </source>
</evidence>
<accession>A0ABV6YZ65</accession>
<dbReference type="SUPFAM" id="SSF75217">
    <property type="entry name" value="alpha/beta knot"/>
    <property type="match status" value="1"/>
</dbReference>
<keyword evidence="2" id="KW-0489">Methyltransferase</keyword>
<dbReference type="EMBL" id="JBHPBY010000193">
    <property type="protein sequence ID" value="MFC1851490.1"/>
    <property type="molecule type" value="Genomic_DNA"/>
</dbReference>
<proteinExistence type="predicted"/>
<comment type="caution">
    <text evidence="2">The sequence shown here is derived from an EMBL/GenBank/DDBJ whole genome shotgun (WGS) entry which is preliminary data.</text>
</comment>
<dbReference type="InterPro" id="IPR019230">
    <property type="entry name" value="RNA_MeTrfase_C_dom"/>
</dbReference>
<protein>
    <submittedName>
        <fullName evidence="2">RNA methyltransferase</fullName>
    </submittedName>
</protein>
<dbReference type="Gene3D" id="3.40.1280.10">
    <property type="match status" value="1"/>
</dbReference>